<evidence type="ECO:0000256" key="2">
    <source>
        <dbReference type="SAM" id="MobiDB-lite"/>
    </source>
</evidence>
<evidence type="ECO:0000313" key="7">
    <source>
        <dbReference type="Proteomes" id="UP000251960"/>
    </source>
</evidence>
<proteinExistence type="inferred from homology"/>
<comment type="similarity">
    <text evidence="1">Belongs to the peptidase C85 family.</text>
</comment>
<name>A0A3L6FTT0_MAIZE</name>
<reference evidence="6 7" key="1">
    <citation type="journal article" date="2018" name="Nat. Genet.">
        <title>Extensive intraspecific gene order and gene structural variations between Mo17 and other maize genomes.</title>
        <authorList>
            <person name="Sun S."/>
            <person name="Zhou Y."/>
            <person name="Chen J."/>
            <person name="Shi J."/>
            <person name="Zhao H."/>
            <person name="Zhao H."/>
            <person name="Song W."/>
            <person name="Zhang M."/>
            <person name="Cui Y."/>
            <person name="Dong X."/>
            <person name="Liu H."/>
            <person name="Ma X."/>
            <person name="Jiao Y."/>
            <person name="Wang B."/>
            <person name="Wei X."/>
            <person name="Stein J.C."/>
            <person name="Glaubitz J.C."/>
            <person name="Lu F."/>
            <person name="Yu G."/>
            <person name="Liang C."/>
            <person name="Fengler K."/>
            <person name="Li B."/>
            <person name="Rafalski A."/>
            <person name="Schnable P.S."/>
            <person name="Ware D.H."/>
            <person name="Buckler E.S."/>
            <person name="Lai J."/>
        </authorList>
    </citation>
    <scope>NUCLEOTIDE SEQUENCE [LARGE SCALE GENOMIC DNA]</scope>
    <source>
        <strain evidence="7">cv. Missouri 17</strain>
        <tissue evidence="6">Seedling</tissue>
    </source>
</reference>
<dbReference type="Gene3D" id="3.90.70.80">
    <property type="match status" value="2"/>
</dbReference>
<keyword evidence="3" id="KW-0472">Membrane</keyword>
<dbReference type="InterPro" id="IPR050704">
    <property type="entry name" value="Peptidase_C85-like"/>
</dbReference>
<dbReference type="ExpressionAtlas" id="A0A3L6FTT0">
    <property type="expression patterns" value="baseline and differential"/>
</dbReference>
<keyword evidence="3" id="KW-0812">Transmembrane</keyword>
<feature type="transmembrane region" description="Helical" evidence="3">
    <location>
        <begin position="261"/>
        <end position="286"/>
    </location>
</feature>
<dbReference type="EMBL" id="NCVQ01000003">
    <property type="protein sequence ID" value="PWZ38288.1"/>
    <property type="molecule type" value="Genomic_DNA"/>
</dbReference>
<dbReference type="CDD" id="cd22751">
    <property type="entry name" value="OTU_plant_OTU9-like"/>
    <property type="match status" value="1"/>
</dbReference>
<organism evidence="6">
    <name type="scientific">Zea mays</name>
    <name type="common">Maize</name>
    <dbReference type="NCBI Taxonomy" id="4577"/>
    <lineage>
        <taxon>Eukaryota</taxon>
        <taxon>Viridiplantae</taxon>
        <taxon>Streptophyta</taxon>
        <taxon>Embryophyta</taxon>
        <taxon>Tracheophyta</taxon>
        <taxon>Spermatophyta</taxon>
        <taxon>Magnoliopsida</taxon>
        <taxon>Liliopsida</taxon>
        <taxon>Poales</taxon>
        <taxon>Poaceae</taxon>
        <taxon>PACMAD clade</taxon>
        <taxon>Panicoideae</taxon>
        <taxon>Andropogonodae</taxon>
        <taxon>Andropogoneae</taxon>
        <taxon>Tripsacinae</taxon>
        <taxon>Zea</taxon>
    </lineage>
</organism>
<gene>
    <name evidence="6" type="ORF">Zm00014a_041423</name>
</gene>
<feature type="domain" description="OTU" evidence="4">
    <location>
        <begin position="197"/>
        <end position="354"/>
    </location>
</feature>
<dbReference type="PANTHER" id="PTHR12419">
    <property type="entry name" value="OTU DOMAIN CONTAINING PROTEIN"/>
    <property type="match status" value="1"/>
</dbReference>
<sequence>EARRTRGRDESRFQPDSRTTLGCWWLGSRQRQGRTRKKPRQPAQRKKKAEPSRGALFAVPTPNREVKASVPSQFRRRPCKAEGSLRVLPSFLPDSPAFLSVAAGGRWWLEMTHVFPREGASSSSTSMSSQRSETDDDRMIAMVLSEEYAKLDGAMAKRLTNLTSIPHVPRINTYFPTYSDATMDHYRLLDRLNAYGLFEVRVSGDGNCQFRALSDQLYRSPDYHKNVRKEIVKQLKECNSLYEGYVPMKYKHYCKKMKKYGYYYINFAASVIEVPEFVVFLTVVLLKIIFSRYGEWGDHVTLQAAADKFAAKICLLTSFRDTCFVEIVPQYQAPQREIWLSFWSEVHYNSLYDARDLPSKYKPRKKHWLLF</sequence>
<dbReference type="SUPFAM" id="SSF54001">
    <property type="entry name" value="Cysteine proteinases"/>
    <property type="match status" value="2"/>
</dbReference>
<accession>A0A3L6FTS5</accession>
<feature type="non-terminal residue" evidence="6">
    <location>
        <position position="1"/>
    </location>
</feature>
<keyword evidence="3" id="KW-1133">Transmembrane helix</keyword>
<evidence type="ECO:0000259" key="4">
    <source>
        <dbReference type="PROSITE" id="PS50802"/>
    </source>
</evidence>
<feature type="region of interest" description="Disordered" evidence="2">
    <location>
        <begin position="24"/>
        <end position="56"/>
    </location>
</feature>
<dbReference type="EMBL" id="NCVQ01000003">
    <property type="protein sequence ID" value="PWZ38287.1"/>
    <property type="molecule type" value="Genomic_DNA"/>
</dbReference>
<dbReference type="InterPro" id="IPR038765">
    <property type="entry name" value="Papain-like_cys_pep_sf"/>
</dbReference>
<evidence type="ECO:0000256" key="1">
    <source>
        <dbReference type="ARBA" id="ARBA00010407"/>
    </source>
</evidence>
<comment type="caution">
    <text evidence="6">The sequence shown here is derived from an EMBL/GenBank/DDBJ whole genome shotgun (WGS) entry which is preliminary data.</text>
</comment>
<evidence type="ECO:0000313" key="6">
    <source>
        <dbReference type="EMBL" id="PWZ38288.1"/>
    </source>
</evidence>
<dbReference type="AlphaFoldDB" id="A0A3L6FTT0"/>
<feature type="compositionally biased region" description="Basic residues" evidence="2">
    <location>
        <begin position="31"/>
        <end position="48"/>
    </location>
</feature>
<dbReference type="PANTHER" id="PTHR12419:SF3">
    <property type="entry name" value="OVARIAN TUMOR DOMAIN-CONTAINING DEUBIQUITINATING ENZYME 12"/>
    <property type="match status" value="1"/>
</dbReference>
<protein>
    <submittedName>
        <fullName evidence="5">OTU domain-containing protein</fullName>
    </submittedName>
</protein>
<dbReference type="Proteomes" id="UP000251960">
    <property type="component" value="Chromosome 2"/>
</dbReference>
<dbReference type="Pfam" id="PF02338">
    <property type="entry name" value="OTU"/>
    <property type="match status" value="1"/>
</dbReference>
<accession>A0A3L6FTT0</accession>
<dbReference type="PROSITE" id="PS50802">
    <property type="entry name" value="OTU"/>
    <property type="match status" value="1"/>
</dbReference>
<evidence type="ECO:0000313" key="5">
    <source>
        <dbReference type="EMBL" id="PWZ38287.1"/>
    </source>
</evidence>
<evidence type="ECO:0000256" key="3">
    <source>
        <dbReference type="SAM" id="Phobius"/>
    </source>
</evidence>
<dbReference type="InterPro" id="IPR003323">
    <property type="entry name" value="OTU_dom"/>
</dbReference>